<dbReference type="Gene3D" id="1.10.540.10">
    <property type="entry name" value="Acyl-CoA dehydrogenase/oxidase, N-terminal domain"/>
    <property type="match status" value="1"/>
</dbReference>
<dbReference type="Gene3D" id="1.20.140.10">
    <property type="entry name" value="Butyryl-CoA Dehydrogenase, subunit A, domain 3"/>
    <property type="match status" value="1"/>
</dbReference>
<evidence type="ECO:0000259" key="5">
    <source>
        <dbReference type="Pfam" id="PF00441"/>
    </source>
</evidence>
<reference evidence="6" key="1">
    <citation type="submission" date="2019-04" db="EMBL/GenBank/DDBJ databases">
        <title>Sequencing of skin fungus with MAO and IRED activity.</title>
        <authorList>
            <person name="Marsaioli A.J."/>
            <person name="Bonatto J.M.C."/>
            <person name="Reis Junior O."/>
        </authorList>
    </citation>
    <scope>NUCLEOTIDE SEQUENCE</scope>
    <source>
        <strain evidence="6">30M1</strain>
    </source>
</reference>
<comment type="caution">
    <text evidence="6">The sequence shown here is derived from an EMBL/GenBank/DDBJ whole genome shotgun (WGS) entry which is preliminary data.</text>
</comment>
<dbReference type="GO" id="GO:0003995">
    <property type="term" value="F:acyl-CoA dehydrogenase activity"/>
    <property type="evidence" value="ECO:0007669"/>
    <property type="project" value="TreeGrafter"/>
</dbReference>
<evidence type="ECO:0000256" key="1">
    <source>
        <dbReference type="ARBA" id="ARBA00001974"/>
    </source>
</evidence>
<dbReference type="InterPro" id="IPR009100">
    <property type="entry name" value="AcylCoA_DH/oxidase_NM_dom_sf"/>
</dbReference>
<sequence length="334" mass="38137">MSAPMNFSIPADLKKYLADLDAFIETQILPLQHKDDNNRFFDHRREHARTDWDAGGLPRKEWEDLLAESRRLADEAGFYRLSLPKKYGGQNSEDGRGSNLWMAVIREHLAAKGLGLFNDLQNEHRLKAESYEWTLNMPTDHATVSIKDVWVPESAALGPIHNGLGVAQAFVHENRIRQAASSLGAAVYCVQQSVEYANERAPFGTPLSHNQGIQFPLVELATQCEMLRQLIRKTALEMDSMPHHEIERKIGDKVSMCNYWANRLCTQAADRAIQVHGGNGYSRHYPFEHIWRHHRRYRITEGSEEIQMRKIAAYLFGFGGRKSLVDATKQESKL</sequence>
<dbReference type="EMBL" id="SWKU01000014">
    <property type="protein sequence ID" value="KAF3000944.1"/>
    <property type="molecule type" value="Genomic_DNA"/>
</dbReference>
<dbReference type="OrthoDB" id="9988775at2759"/>
<dbReference type="GO" id="GO:0050660">
    <property type="term" value="F:flavin adenine dinucleotide binding"/>
    <property type="evidence" value="ECO:0007669"/>
    <property type="project" value="InterPro"/>
</dbReference>
<evidence type="ECO:0000256" key="2">
    <source>
        <dbReference type="ARBA" id="ARBA00009347"/>
    </source>
</evidence>
<evidence type="ECO:0000313" key="6">
    <source>
        <dbReference type="EMBL" id="KAF3000944.1"/>
    </source>
</evidence>
<dbReference type="SUPFAM" id="SSF47203">
    <property type="entry name" value="Acyl-CoA dehydrogenase C-terminal domain-like"/>
    <property type="match status" value="1"/>
</dbReference>
<dbReference type="SUPFAM" id="SSF56645">
    <property type="entry name" value="Acyl-CoA dehydrogenase NM domain-like"/>
    <property type="match status" value="1"/>
</dbReference>
<dbReference type="PANTHER" id="PTHR43884:SF34">
    <property type="entry name" value="ACYL-COA DEHYDROGENASE FAMILY PROTEIN"/>
    <property type="match status" value="1"/>
</dbReference>
<keyword evidence="4" id="KW-0274">FAD</keyword>
<keyword evidence="7" id="KW-1185">Reference proteome</keyword>
<feature type="domain" description="Acyl-CoA dehydrogenase/oxidase C-terminal" evidence="5">
    <location>
        <begin position="162"/>
        <end position="314"/>
    </location>
</feature>
<comment type="similarity">
    <text evidence="2">Belongs to the acyl-CoA dehydrogenase family.</text>
</comment>
<dbReference type="CDD" id="cd00567">
    <property type="entry name" value="ACAD"/>
    <property type="match status" value="1"/>
</dbReference>
<gene>
    <name evidence="6" type="ORF">E8E13_008953</name>
</gene>
<dbReference type="AlphaFoldDB" id="A0A9P4TCI9"/>
<dbReference type="PANTHER" id="PTHR43884">
    <property type="entry name" value="ACYL-COA DEHYDROGENASE"/>
    <property type="match status" value="1"/>
</dbReference>
<name>A0A9P4TCI9_CURKU</name>
<dbReference type="Pfam" id="PF00441">
    <property type="entry name" value="Acyl-CoA_dh_1"/>
    <property type="match status" value="1"/>
</dbReference>
<dbReference type="GO" id="GO:0033539">
    <property type="term" value="P:fatty acid beta-oxidation using acyl-CoA dehydrogenase"/>
    <property type="evidence" value="ECO:0007669"/>
    <property type="project" value="TreeGrafter"/>
</dbReference>
<evidence type="ECO:0000256" key="4">
    <source>
        <dbReference type="ARBA" id="ARBA00022827"/>
    </source>
</evidence>
<dbReference type="InterPro" id="IPR037069">
    <property type="entry name" value="AcylCoA_DH/ox_N_sf"/>
</dbReference>
<dbReference type="Proteomes" id="UP000801428">
    <property type="component" value="Unassembled WGS sequence"/>
</dbReference>
<keyword evidence="3" id="KW-0285">Flavoprotein</keyword>
<dbReference type="InterPro" id="IPR036250">
    <property type="entry name" value="AcylCo_DH-like_C"/>
</dbReference>
<dbReference type="InterPro" id="IPR009075">
    <property type="entry name" value="AcylCo_DH/oxidase_C"/>
</dbReference>
<evidence type="ECO:0000313" key="7">
    <source>
        <dbReference type="Proteomes" id="UP000801428"/>
    </source>
</evidence>
<protein>
    <recommendedName>
        <fullName evidence="5">Acyl-CoA dehydrogenase/oxidase C-terminal domain-containing protein</fullName>
    </recommendedName>
</protein>
<comment type="cofactor">
    <cofactor evidence="1">
        <name>FAD</name>
        <dbReference type="ChEBI" id="CHEBI:57692"/>
    </cofactor>
</comment>
<proteinExistence type="inferred from homology"/>
<evidence type="ECO:0000256" key="3">
    <source>
        <dbReference type="ARBA" id="ARBA00022630"/>
    </source>
</evidence>
<accession>A0A9P4TCI9</accession>
<organism evidence="6 7">
    <name type="scientific">Curvularia kusanoi</name>
    <name type="common">Cochliobolus kusanoi</name>
    <dbReference type="NCBI Taxonomy" id="90978"/>
    <lineage>
        <taxon>Eukaryota</taxon>
        <taxon>Fungi</taxon>
        <taxon>Dikarya</taxon>
        <taxon>Ascomycota</taxon>
        <taxon>Pezizomycotina</taxon>
        <taxon>Dothideomycetes</taxon>
        <taxon>Pleosporomycetidae</taxon>
        <taxon>Pleosporales</taxon>
        <taxon>Pleosporineae</taxon>
        <taxon>Pleosporaceae</taxon>
        <taxon>Curvularia</taxon>
    </lineage>
</organism>
<dbReference type="GO" id="GO:0046359">
    <property type="term" value="P:butyrate catabolic process"/>
    <property type="evidence" value="ECO:0007669"/>
    <property type="project" value="TreeGrafter"/>
</dbReference>
<dbReference type="FunFam" id="1.20.140.10:FF:000037">
    <property type="entry name" value="Similar to acyl-CoA dehydrogenase"/>
    <property type="match status" value="1"/>
</dbReference>